<dbReference type="PANTHER" id="PTHR43334">
    <property type="entry name" value="ACETATE--COA LIGASE [ADP-FORMING]"/>
    <property type="match status" value="1"/>
</dbReference>
<evidence type="ECO:0000256" key="3">
    <source>
        <dbReference type="ARBA" id="ARBA00022840"/>
    </source>
</evidence>
<comment type="caution">
    <text evidence="5">The sequence shown here is derived from an EMBL/GenBank/DDBJ whole genome shotgun (WGS) entry which is preliminary data.</text>
</comment>
<dbReference type="SUPFAM" id="SSF51735">
    <property type="entry name" value="NAD(P)-binding Rossmann-fold domains"/>
    <property type="match status" value="1"/>
</dbReference>
<dbReference type="Pfam" id="PF19045">
    <property type="entry name" value="Ligase_CoA_2"/>
    <property type="match status" value="1"/>
</dbReference>
<dbReference type="PANTHER" id="PTHR43334:SF2">
    <property type="entry name" value="ACETATE--COA LIGASE [ADP-FORMING]"/>
    <property type="match status" value="1"/>
</dbReference>
<evidence type="ECO:0000313" key="5">
    <source>
        <dbReference type="EMBL" id="KKL55148.1"/>
    </source>
</evidence>
<dbReference type="EMBL" id="LAZR01030945">
    <property type="protein sequence ID" value="KKL55148.1"/>
    <property type="molecule type" value="Genomic_DNA"/>
</dbReference>
<dbReference type="InterPro" id="IPR032875">
    <property type="entry name" value="Succ_CoA_lig_flav_dom"/>
</dbReference>
<dbReference type="Pfam" id="PF13380">
    <property type="entry name" value="CoA_binding_2"/>
    <property type="match status" value="1"/>
</dbReference>
<reference evidence="5" key="1">
    <citation type="journal article" date="2015" name="Nature">
        <title>Complex archaea that bridge the gap between prokaryotes and eukaryotes.</title>
        <authorList>
            <person name="Spang A."/>
            <person name="Saw J.H."/>
            <person name="Jorgensen S.L."/>
            <person name="Zaremba-Niedzwiedzka K."/>
            <person name="Martijn J."/>
            <person name="Lind A.E."/>
            <person name="van Eijk R."/>
            <person name="Schleper C."/>
            <person name="Guy L."/>
            <person name="Ettema T.J."/>
        </authorList>
    </citation>
    <scope>NUCLEOTIDE SEQUENCE</scope>
</reference>
<name>A0A0F9D0D8_9ZZZZ</name>
<protein>
    <recommendedName>
        <fullName evidence="4">CoA-binding domain-containing protein</fullName>
    </recommendedName>
</protein>
<dbReference type="Gene3D" id="3.40.50.720">
    <property type="entry name" value="NAD(P)-binding Rossmann-like Domain"/>
    <property type="match status" value="1"/>
</dbReference>
<dbReference type="InterPro" id="IPR016102">
    <property type="entry name" value="Succinyl-CoA_synth-like"/>
</dbReference>
<organism evidence="5">
    <name type="scientific">marine sediment metagenome</name>
    <dbReference type="NCBI Taxonomy" id="412755"/>
    <lineage>
        <taxon>unclassified sequences</taxon>
        <taxon>metagenomes</taxon>
        <taxon>ecological metagenomes</taxon>
    </lineage>
</organism>
<dbReference type="InterPro" id="IPR036291">
    <property type="entry name" value="NAD(P)-bd_dom_sf"/>
</dbReference>
<dbReference type="InterPro" id="IPR051538">
    <property type="entry name" value="Acyl-CoA_Synth/Transferase"/>
</dbReference>
<dbReference type="SUPFAM" id="SSF52210">
    <property type="entry name" value="Succinyl-CoA synthetase domains"/>
    <property type="match status" value="2"/>
</dbReference>
<dbReference type="InterPro" id="IPR003781">
    <property type="entry name" value="CoA-bd"/>
</dbReference>
<dbReference type="SMART" id="SM00881">
    <property type="entry name" value="CoA_binding"/>
    <property type="match status" value="1"/>
</dbReference>
<dbReference type="Pfam" id="PF13607">
    <property type="entry name" value="Succ_CoA_lig"/>
    <property type="match status" value="1"/>
</dbReference>
<dbReference type="GO" id="GO:0043758">
    <property type="term" value="F:acetate-CoA ligase (ADP-forming) activity"/>
    <property type="evidence" value="ECO:0007669"/>
    <property type="project" value="InterPro"/>
</dbReference>
<dbReference type="InterPro" id="IPR043938">
    <property type="entry name" value="Ligase_CoA_dom"/>
</dbReference>
<dbReference type="AlphaFoldDB" id="A0A0F9D0D8"/>
<sequence>MVDFDKLFNPRSIGIIGASNKPFTGGFFIYCLLNFGFEKPIYLFNPRLKGETIADIPVYGSILEIPDDEPIDYVIIAVPARLCPSVVEECGKKGVSFATIFASGFSEVGNHHLEIEVLKNARKYNVRIIGPNCMGIFVPKNKISFSPGLLTKESGNLGGIFQSGGLAIYISAKGQSIYGTNPSKVISIGNQIDLNFVDFLEYFLHDDETKFIALYVENIKNKAIGRRFLKITKELSLKGKPVILWKVGFGEATRETILSHTGGLAGSLKIWKAVAKQTGALMVENSNELINLAMAFQHISNMPMNRKMAITTGGGGASIETADTFERNNLKIPKLAPETVEKFREFVPDVNTIFRNPLDLGGSMGNPETFYKTLITLDSDPNISAVIFIKVYDFNHIFLQTIKRAYKEMKKPLICIAYKIVDDTSDYANKILFKRELFKLKIPVFESVDLAAKALDKMCIFREFQDKHNS</sequence>
<gene>
    <name evidence="5" type="ORF">LCGC14_2258300</name>
</gene>
<evidence type="ECO:0000259" key="4">
    <source>
        <dbReference type="SMART" id="SM00881"/>
    </source>
</evidence>
<keyword evidence="3" id="KW-0067">ATP-binding</keyword>
<dbReference type="Gene3D" id="3.40.50.261">
    <property type="entry name" value="Succinyl-CoA synthetase domains"/>
    <property type="match status" value="2"/>
</dbReference>
<evidence type="ECO:0000256" key="2">
    <source>
        <dbReference type="ARBA" id="ARBA00022741"/>
    </source>
</evidence>
<accession>A0A0F9D0D8</accession>
<keyword evidence="1" id="KW-0436">Ligase</keyword>
<evidence type="ECO:0000256" key="1">
    <source>
        <dbReference type="ARBA" id="ARBA00022598"/>
    </source>
</evidence>
<feature type="domain" description="CoA-binding" evidence="4">
    <location>
        <begin position="7"/>
        <end position="105"/>
    </location>
</feature>
<dbReference type="GO" id="GO:0005524">
    <property type="term" value="F:ATP binding"/>
    <property type="evidence" value="ECO:0007669"/>
    <property type="project" value="UniProtKB-KW"/>
</dbReference>
<proteinExistence type="predicted"/>
<keyword evidence="2" id="KW-0547">Nucleotide-binding</keyword>